<keyword evidence="4" id="KW-1003">Cell membrane</keyword>
<evidence type="ECO:0000256" key="8">
    <source>
        <dbReference type="SAM" id="Phobius"/>
    </source>
</evidence>
<dbReference type="RefSeq" id="WP_046328325.1">
    <property type="nucleotide sequence ID" value="NZ_CAUPIC010000001.1"/>
</dbReference>
<evidence type="ECO:0000256" key="5">
    <source>
        <dbReference type="ARBA" id="ARBA00022692"/>
    </source>
</evidence>
<dbReference type="GO" id="GO:0005886">
    <property type="term" value="C:plasma membrane"/>
    <property type="evidence" value="ECO:0007669"/>
    <property type="project" value="UniProtKB-SubCell"/>
</dbReference>
<evidence type="ECO:0000256" key="4">
    <source>
        <dbReference type="ARBA" id="ARBA00022475"/>
    </source>
</evidence>
<comment type="similarity">
    <text evidence="2">Belongs to the AmiS/UreI family.</text>
</comment>
<evidence type="ECO:0008006" key="11">
    <source>
        <dbReference type="Google" id="ProtNLM"/>
    </source>
</evidence>
<keyword evidence="10" id="KW-1185">Reference proteome</keyword>
<gene>
    <name evidence="9" type="ORF">VC03_01345</name>
</gene>
<comment type="subcellular location">
    <subcellularLocation>
        <location evidence="1">Cell membrane</location>
        <topology evidence="1">Multi-pass membrane protein</topology>
    </subcellularLocation>
</comment>
<feature type="transmembrane region" description="Helical" evidence="8">
    <location>
        <begin position="6"/>
        <end position="24"/>
    </location>
</feature>
<dbReference type="Gene3D" id="1.25.40.600">
    <property type="match status" value="1"/>
</dbReference>
<feature type="transmembrane region" description="Helical" evidence="8">
    <location>
        <begin position="90"/>
        <end position="107"/>
    </location>
</feature>
<evidence type="ECO:0000313" key="10">
    <source>
        <dbReference type="Proteomes" id="UP000033103"/>
    </source>
</evidence>
<accession>A0A0E3UTK8</accession>
<dbReference type="Pfam" id="PF02293">
    <property type="entry name" value="AmiS_UreI"/>
    <property type="match status" value="1"/>
</dbReference>
<dbReference type="STRING" id="187101.VC03_01345"/>
<name>A0A0E3UTK8_9FUSO</name>
<keyword evidence="7 8" id="KW-0472">Membrane</keyword>
<dbReference type="EMBL" id="CP011280">
    <property type="protein sequence ID" value="AKC95219.1"/>
    <property type="molecule type" value="Genomic_DNA"/>
</dbReference>
<dbReference type="InterPro" id="IPR003211">
    <property type="entry name" value="AmiSUreI_transpt"/>
</dbReference>
<dbReference type="PATRIC" id="fig|1069640.6.peg.255"/>
<proteinExistence type="inferred from homology"/>
<evidence type="ECO:0000256" key="6">
    <source>
        <dbReference type="ARBA" id="ARBA00022989"/>
    </source>
</evidence>
<dbReference type="KEGG" id="sns:VC03_01345"/>
<feature type="transmembrane region" description="Helical" evidence="8">
    <location>
        <begin position="31"/>
        <end position="55"/>
    </location>
</feature>
<keyword evidence="3" id="KW-0813">Transport</keyword>
<evidence type="ECO:0000256" key="3">
    <source>
        <dbReference type="ARBA" id="ARBA00022448"/>
    </source>
</evidence>
<keyword evidence="6 8" id="KW-1133">Transmembrane helix</keyword>
<feature type="transmembrane region" description="Helical" evidence="8">
    <location>
        <begin position="113"/>
        <end position="132"/>
    </location>
</feature>
<feature type="transmembrane region" description="Helical" evidence="8">
    <location>
        <begin position="61"/>
        <end position="83"/>
    </location>
</feature>
<dbReference type="OrthoDB" id="6636366at2"/>
<evidence type="ECO:0000256" key="2">
    <source>
        <dbReference type="ARBA" id="ARBA00010068"/>
    </source>
</evidence>
<protein>
    <recommendedName>
        <fullName evidence="11">AmiS/UreI transporter</fullName>
    </recommendedName>
</protein>
<keyword evidence="5 8" id="KW-0812">Transmembrane</keyword>
<dbReference type="HOGENOM" id="CLU_096400_1_0_0"/>
<organism evidence="9 10">
    <name type="scientific">Sneathia vaginalis</name>
    <dbReference type="NCBI Taxonomy" id="187101"/>
    <lineage>
        <taxon>Bacteria</taxon>
        <taxon>Fusobacteriati</taxon>
        <taxon>Fusobacteriota</taxon>
        <taxon>Fusobacteriia</taxon>
        <taxon>Fusobacteriales</taxon>
        <taxon>Leptotrichiaceae</taxon>
        <taxon>Sneathia</taxon>
    </lineage>
</organism>
<evidence type="ECO:0000256" key="7">
    <source>
        <dbReference type="ARBA" id="ARBA00023136"/>
    </source>
</evidence>
<dbReference type="Proteomes" id="UP000033103">
    <property type="component" value="Chromosome"/>
</dbReference>
<dbReference type="AlphaFoldDB" id="A0A0E3UTK8"/>
<reference evidence="9 10" key="1">
    <citation type="journal article" date="2012" name="BMC Genomics">
        <title>Genomic sequence analysis and characterization of Sneathia amnii sp. nov.</title>
        <authorList>
            <consortium name="Vaginal Microbiome Consortium (additional members)"/>
            <person name="Harwich M.D.Jr."/>
            <person name="Serrano M.G."/>
            <person name="Fettweis J.M."/>
            <person name="Alves J.M."/>
            <person name="Reimers M.A."/>
            <person name="Buck G.A."/>
            <person name="Jefferson K.K."/>
        </authorList>
    </citation>
    <scope>NUCLEOTIDE SEQUENCE [LARGE SCALE GENOMIC DNA]</scope>
    <source>
        <strain evidence="9 10">SN35</strain>
    </source>
</reference>
<sequence>MFGLILIYVGLVLINNGLAGVIGFDKKATAVLNLICGCIIFFFNVVSAVLLVTSGAQSTSFFGPAVGFLFAITYFFLFANTVFSLDVRPFGYFCLFVCINALIAAYLDKANLYALLIWIAWAFFWFLGFVECSLNKSLGKFSSYVAIAEGIFTGWLPGLLILLGLWSW</sequence>
<evidence type="ECO:0000313" key="9">
    <source>
        <dbReference type="EMBL" id="AKC95219.1"/>
    </source>
</evidence>
<feature type="transmembrane region" description="Helical" evidence="8">
    <location>
        <begin position="144"/>
        <end position="166"/>
    </location>
</feature>
<dbReference type="InterPro" id="IPR038523">
    <property type="entry name" value="AmiSUreI_transpt_sf"/>
</dbReference>
<evidence type="ECO:0000256" key="1">
    <source>
        <dbReference type="ARBA" id="ARBA00004651"/>
    </source>
</evidence>